<name>A0A150L9H8_9BACI</name>
<evidence type="ECO:0008006" key="4">
    <source>
        <dbReference type="Google" id="ProtNLM"/>
    </source>
</evidence>
<feature type="transmembrane region" description="Helical" evidence="1">
    <location>
        <begin position="7"/>
        <end position="28"/>
    </location>
</feature>
<sequence length="155" mass="17669">MKHFAALFVKFLSYSVILLFVLGFMYEISAGDVVLISLILSAGLYVTGDLYVLPRFGNRAAALTDFPLAFLGIWTLGNYAGDFPRGMGSAGLISAVILSIFEFYYHYYLLRNVIQERERKGGKPKFRLLKKPVYHAEIAEEPLERNREEHNRRPT</sequence>
<evidence type="ECO:0000313" key="3">
    <source>
        <dbReference type="Proteomes" id="UP000075683"/>
    </source>
</evidence>
<dbReference type="Proteomes" id="UP000075683">
    <property type="component" value="Unassembled WGS sequence"/>
</dbReference>
<keyword evidence="1" id="KW-1133">Transmembrane helix</keyword>
<dbReference type="InterPro" id="IPR019649">
    <property type="entry name" value="DUF2512"/>
</dbReference>
<dbReference type="OrthoDB" id="2111682at2"/>
<proteinExistence type="predicted"/>
<feature type="transmembrane region" description="Helical" evidence="1">
    <location>
        <begin position="60"/>
        <end position="77"/>
    </location>
</feature>
<evidence type="ECO:0000256" key="1">
    <source>
        <dbReference type="SAM" id="Phobius"/>
    </source>
</evidence>
<organism evidence="2 3">
    <name type="scientific">Caldibacillus debilis</name>
    <dbReference type="NCBI Taxonomy" id="301148"/>
    <lineage>
        <taxon>Bacteria</taxon>
        <taxon>Bacillati</taxon>
        <taxon>Bacillota</taxon>
        <taxon>Bacilli</taxon>
        <taxon>Bacillales</taxon>
        <taxon>Bacillaceae</taxon>
        <taxon>Caldibacillus</taxon>
    </lineage>
</organism>
<comment type="caution">
    <text evidence="2">The sequence shown here is derived from an EMBL/GenBank/DDBJ whole genome shotgun (WGS) entry which is preliminary data.</text>
</comment>
<gene>
    <name evidence="2" type="ORF">B4135_3892</name>
</gene>
<protein>
    <recommendedName>
        <fullName evidence="4">DUF2512 domain-containing protein</fullName>
    </recommendedName>
</protein>
<dbReference type="EMBL" id="LQYT01000133">
    <property type="protein sequence ID" value="KYD08981.1"/>
    <property type="molecule type" value="Genomic_DNA"/>
</dbReference>
<dbReference type="STRING" id="301148.B4135_3892"/>
<keyword evidence="1" id="KW-0472">Membrane</keyword>
<dbReference type="AlphaFoldDB" id="A0A150L9H8"/>
<evidence type="ECO:0000313" key="2">
    <source>
        <dbReference type="EMBL" id="KYD08981.1"/>
    </source>
</evidence>
<dbReference type="RefSeq" id="WP_061570035.1">
    <property type="nucleotide sequence ID" value="NZ_LQYT01000133.1"/>
</dbReference>
<feature type="transmembrane region" description="Helical" evidence="1">
    <location>
        <begin position="89"/>
        <end position="110"/>
    </location>
</feature>
<accession>A0A150L9H8</accession>
<keyword evidence="1" id="KW-0812">Transmembrane</keyword>
<dbReference type="Pfam" id="PF10710">
    <property type="entry name" value="DUF2512"/>
    <property type="match status" value="1"/>
</dbReference>
<feature type="transmembrane region" description="Helical" evidence="1">
    <location>
        <begin position="34"/>
        <end position="53"/>
    </location>
</feature>
<reference evidence="2 3" key="1">
    <citation type="submission" date="2016-01" db="EMBL/GenBank/DDBJ databases">
        <title>Draft Genome Sequences of Seven Thermophilic Sporeformers Isolated from Foods.</title>
        <authorList>
            <person name="Berendsen E.M."/>
            <person name="Wells-Bennik M.H."/>
            <person name="Krawcyk A.O."/>
            <person name="De Jong A."/>
            <person name="Holsappel S."/>
            <person name="Eijlander R.T."/>
            <person name="Kuipers O.P."/>
        </authorList>
    </citation>
    <scope>NUCLEOTIDE SEQUENCE [LARGE SCALE GENOMIC DNA]</scope>
    <source>
        <strain evidence="2 3">B4135</strain>
    </source>
</reference>